<evidence type="ECO:0000313" key="2">
    <source>
        <dbReference type="Proteomes" id="UP000663852"/>
    </source>
</evidence>
<protein>
    <submittedName>
        <fullName evidence="1">Uncharacterized protein</fullName>
    </submittedName>
</protein>
<dbReference type="Proteomes" id="UP000663852">
    <property type="component" value="Unassembled WGS sequence"/>
</dbReference>
<accession>A0A815H2D4</accession>
<evidence type="ECO:0000313" key="1">
    <source>
        <dbReference type="EMBL" id="CAF1346156.1"/>
    </source>
</evidence>
<organism evidence="1 2">
    <name type="scientific">Adineta ricciae</name>
    <name type="common">Rotifer</name>
    <dbReference type="NCBI Taxonomy" id="249248"/>
    <lineage>
        <taxon>Eukaryota</taxon>
        <taxon>Metazoa</taxon>
        <taxon>Spiralia</taxon>
        <taxon>Gnathifera</taxon>
        <taxon>Rotifera</taxon>
        <taxon>Eurotatoria</taxon>
        <taxon>Bdelloidea</taxon>
        <taxon>Adinetida</taxon>
        <taxon>Adinetidae</taxon>
        <taxon>Adineta</taxon>
    </lineage>
</organism>
<gene>
    <name evidence="1" type="ORF">EDS130_LOCUS33010</name>
</gene>
<sequence>MQGEEKSGESYPAVPSSHPAAIPDAEIDRAIALVATTKQLRNLRDKKIHCPYHFVSCYKLFTLYIETLPSINENNVIRSDRRFRSNQHWCQVQFGEPYRSNSANVIYIFLYIDKKSIERSTNYYEIRFQIKKMTQSRLSNLPNELFLEFFSLLRC</sequence>
<dbReference type="AlphaFoldDB" id="A0A815H2D4"/>
<proteinExistence type="predicted"/>
<dbReference type="EMBL" id="CAJNOJ010000259">
    <property type="protein sequence ID" value="CAF1346156.1"/>
    <property type="molecule type" value="Genomic_DNA"/>
</dbReference>
<name>A0A815H2D4_ADIRI</name>
<reference evidence="1" key="1">
    <citation type="submission" date="2021-02" db="EMBL/GenBank/DDBJ databases">
        <authorList>
            <person name="Nowell W R."/>
        </authorList>
    </citation>
    <scope>NUCLEOTIDE SEQUENCE</scope>
</reference>
<comment type="caution">
    <text evidence="1">The sequence shown here is derived from an EMBL/GenBank/DDBJ whole genome shotgun (WGS) entry which is preliminary data.</text>
</comment>